<evidence type="ECO:0000313" key="1">
    <source>
        <dbReference type="EMBL" id="KDR23780.1"/>
    </source>
</evidence>
<sequence>MVTLLPRVLDDDYSFNVHIKRNLIHKSTYLEGTVKKYTIKRWLTYLINTPLYKHYKITINDAFFEKQETTKEETKWIEDIELSSDVELLLAQQQTLLWNEDKYLEIAPAQKNTPLSIIYD</sequence>
<dbReference type="EMBL" id="KK852444">
    <property type="protein sequence ID" value="KDR23780.1"/>
    <property type="molecule type" value="Genomic_DNA"/>
</dbReference>
<keyword evidence="2" id="KW-1185">Reference proteome</keyword>
<organism evidence="1 2">
    <name type="scientific">Zootermopsis nevadensis</name>
    <name type="common">Dampwood termite</name>
    <dbReference type="NCBI Taxonomy" id="136037"/>
    <lineage>
        <taxon>Eukaryota</taxon>
        <taxon>Metazoa</taxon>
        <taxon>Ecdysozoa</taxon>
        <taxon>Arthropoda</taxon>
        <taxon>Hexapoda</taxon>
        <taxon>Insecta</taxon>
        <taxon>Pterygota</taxon>
        <taxon>Neoptera</taxon>
        <taxon>Polyneoptera</taxon>
        <taxon>Dictyoptera</taxon>
        <taxon>Blattodea</taxon>
        <taxon>Blattoidea</taxon>
        <taxon>Termitoidae</taxon>
        <taxon>Termopsidae</taxon>
        <taxon>Zootermopsis</taxon>
    </lineage>
</organism>
<evidence type="ECO:0000313" key="2">
    <source>
        <dbReference type="Proteomes" id="UP000027135"/>
    </source>
</evidence>
<dbReference type="Proteomes" id="UP000027135">
    <property type="component" value="Unassembled WGS sequence"/>
</dbReference>
<dbReference type="OMA" id="TYLINTP"/>
<gene>
    <name evidence="1" type="ORF">L798_11354</name>
</gene>
<dbReference type="STRING" id="136037.A0A067RSJ1"/>
<reference evidence="1 2" key="1">
    <citation type="journal article" date="2014" name="Nat. Commun.">
        <title>Molecular traces of alternative social organization in a termite genome.</title>
        <authorList>
            <person name="Terrapon N."/>
            <person name="Li C."/>
            <person name="Robertson H.M."/>
            <person name="Ji L."/>
            <person name="Meng X."/>
            <person name="Booth W."/>
            <person name="Chen Z."/>
            <person name="Childers C.P."/>
            <person name="Glastad K.M."/>
            <person name="Gokhale K."/>
            <person name="Gowin J."/>
            <person name="Gronenberg W."/>
            <person name="Hermansen R.A."/>
            <person name="Hu H."/>
            <person name="Hunt B.G."/>
            <person name="Huylmans A.K."/>
            <person name="Khalil S.M."/>
            <person name="Mitchell R.D."/>
            <person name="Munoz-Torres M.C."/>
            <person name="Mustard J.A."/>
            <person name="Pan H."/>
            <person name="Reese J.T."/>
            <person name="Scharf M.E."/>
            <person name="Sun F."/>
            <person name="Vogel H."/>
            <person name="Xiao J."/>
            <person name="Yang W."/>
            <person name="Yang Z."/>
            <person name="Yang Z."/>
            <person name="Zhou J."/>
            <person name="Zhu J."/>
            <person name="Brent C.S."/>
            <person name="Elsik C.G."/>
            <person name="Goodisman M.A."/>
            <person name="Liberles D.A."/>
            <person name="Roe R.M."/>
            <person name="Vargo E.L."/>
            <person name="Vilcinskas A."/>
            <person name="Wang J."/>
            <person name="Bornberg-Bauer E."/>
            <person name="Korb J."/>
            <person name="Zhang G."/>
            <person name="Liebig J."/>
        </authorList>
    </citation>
    <scope>NUCLEOTIDE SEQUENCE [LARGE SCALE GENOMIC DNA]</scope>
    <source>
        <tissue evidence="1">Whole organism</tissue>
    </source>
</reference>
<accession>A0A067RSJ1</accession>
<dbReference type="eggNOG" id="KOG0987">
    <property type="taxonomic scope" value="Eukaryota"/>
</dbReference>
<protein>
    <submittedName>
        <fullName evidence="1">Uncharacterized protein</fullName>
    </submittedName>
</protein>
<name>A0A067RSJ1_ZOONE</name>
<dbReference type="AlphaFoldDB" id="A0A067RSJ1"/>
<proteinExistence type="predicted"/>
<dbReference type="InParanoid" id="A0A067RSJ1"/>